<dbReference type="PANTHER" id="PTHR11062">
    <property type="entry name" value="EXOSTOSIN HEPARAN SULFATE GLYCOSYLTRANSFERASE -RELATED"/>
    <property type="match status" value="1"/>
</dbReference>
<dbReference type="Pfam" id="PF03016">
    <property type="entry name" value="Exostosin_GT47"/>
    <property type="match status" value="1"/>
</dbReference>
<reference evidence="4" key="2">
    <citation type="submission" date="2024-10" db="UniProtKB">
        <authorList>
            <consortium name="EnsemblProtists"/>
        </authorList>
    </citation>
    <scope>IDENTIFICATION</scope>
</reference>
<dbReference type="OMA" id="WTSHEGR"/>
<evidence type="ECO:0000256" key="1">
    <source>
        <dbReference type="ARBA" id="ARBA00010271"/>
    </source>
</evidence>
<reference evidence="5" key="1">
    <citation type="journal article" date="2013" name="Nature">
        <title>Pan genome of the phytoplankton Emiliania underpins its global distribution.</title>
        <authorList>
            <person name="Read B.A."/>
            <person name="Kegel J."/>
            <person name="Klute M.J."/>
            <person name="Kuo A."/>
            <person name="Lefebvre S.C."/>
            <person name="Maumus F."/>
            <person name="Mayer C."/>
            <person name="Miller J."/>
            <person name="Monier A."/>
            <person name="Salamov A."/>
            <person name="Young J."/>
            <person name="Aguilar M."/>
            <person name="Claverie J.M."/>
            <person name="Frickenhaus S."/>
            <person name="Gonzalez K."/>
            <person name="Herman E.K."/>
            <person name="Lin Y.C."/>
            <person name="Napier J."/>
            <person name="Ogata H."/>
            <person name="Sarno A.F."/>
            <person name="Shmutz J."/>
            <person name="Schroeder D."/>
            <person name="de Vargas C."/>
            <person name="Verret F."/>
            <person name="von Dassow P."/>
            <person name="Valentin K."/>
            <person name="Van de Peer Y."/>
            <person name="Wheeler G."/>
            <person name="Dacks J.B."/>
            <person name="Delwiche C.F."/>
            <person name="Dyhrman S.T."/>
            <person name="Glockner G."/>
            <person name="John U."/>
            <person name="Richards T."/>
            <person name="Worden A.Z."/>
            <person name="Zhang X."/>
            <person name="Grigoriev I.V."/>
            <person name="Allen A.E."/>
            <person name="Bidle K."/>
            <person name="Borodovsky M."/>
            <person name="Bowler C."/>
            <person name="Brownlee C."/>
            <person name="Cock J.M."/>
            <person name="Elias M."/>
            <person name="Gladyshev V.N."/>
            <person name="Groth M."/>
            <person name="Guda C."/>
            <person name="Hadaegh A."/>
            <person name="Iglesias-Rodriguez M.D."/>
            <person name="Jenkins J."/>
            <person name="Jones B.M."/>
            <person name="Lawson T."/>
            <person name="Leese F."/>
            <person name="Lindquist E."/>
            <person name="Lobanov A."/>
            <person name="Lomsadze A."/>
            <person name="Malik S.B."/>
            <person name="Marsh M.E."/>
            <person name="Mackinder L."/>
            <person name="Mock T."/>
            <person name="Mueller-Roeber B."/>
            <person name="Pagarete A."/>
            <person name="Parker M."/>
            <person name="Probert I."/>
            <person name="Quesneville H."/>
            <person name="Raines C."/>
            <person name="Rensing S.A."/>
            <person name="Riano-Pachon D.M."/>
            <person name="Richier S."/>
            <person name="Rokitta S."/>
            <person name="Shiraiwa Y."/>
            <person name="Soanes D.M."/>
            <person name="van der Giezen M."/>
            <person name="Wahlund T.M."/>
            <person name="Williams B."/>
            <person name="Wilson W."/>
            <person name="Wolfe G."/>
            <person name="Wurch L.L."/>
        </authorList>
    </citation>
    <scope>NUCLEOTIDE SEQUENCE</scope>
</reference>
<dbReference type="InterPro" id="IPR040911">
    <property type="entry name" value="Exostosin_GT47"/>
</dbReference>
<feature type="region of interest" description="Disordered" evidence="2">
    <location>
        <begin position="1"/>
        <end position="28"/>
    </location>
</feature>
<evidence type="ECO:0000256" key="2">
    <source>
        <dbReference type="SAM" id="MobiDB-lite"/>
    </source>
</evidence>
<comment type="similarity">
    <text evidence="1">Belongs to the glycosyltransferase 47 family.</text>
</comment>
<organism evidence="4 5">
    <name type="scientific">Emiliania huxleyi (strain CCMP1516)</name>
    <dbReference type="NCBI Taxonomy" id="280463"/>
    <lineage>
        <taxon>Eukaryota</taxon>
        <taxon>Haptista</taxon>
        <taxon>Haptophyta</taxon>
        <taxon>Prymnesiophyceae</taxon>
        <taxon>Isochrysidales</taxon>
        <taxon>Noelaerhabdaceae</taxon>
        <taxon>Emiliania</taxon>
    </lineage>
</organism>
<dbReference type="KEGG" id="ehx:EMIHUDRAFT_215714"/>
<dbReference type="PANTHER" id="PTHR11062:SF117">
    <property type="entry name" value="XYLOGLUCAN-SPECIFIC GALACTURONOSYLTRANSFERASE 1"/>
    <property type="match status" value="1"/>
</dbReference>
<protein>
    <recommendedName>
        <fullName evidence="3">Exostosin GT47 domain-containing protein</fullName>
    </recommendedName>
</protein>
<dbReference type="RefSeq" id="XP_005762910.1">
    <property type="nucleotide sequence ID" value="XM_005762853.1"/>
</dbReference>
<dbReference type="AlphaFoldDB" id="A0A0D3IGU6"/>
<dbReference type="GeneID" id="17256598"/>
<evidence type="ECO:0000259" key="3">
    <source>
        <dbReference type="Pfam" id="PF03016"/>
    </source>
</evidence>
<dbReference type="GO" id="GO:0016757">
    <property type="term" value="F:glycosyltransferase activity"/>
    <property type="evidence" value="ECO:0007669"/>
    <property type="project" value="InterPro"/>
</dbReference>
<evidence type="ECO:0000313" key="5">
    <source>
        <dbReference type="Proteomes" id="UP000013827"/>
    </source>
</evidence>
<dbReference type="EnsemblProtists" id="EOD10481">
    <property type="protein sequence ID" value="EOD10481"/>
    <property type="gene ID" value="EMIHUDRAFT_215714"/>
</dbReference>
<dbReference type="PaxDb" id="2903-EOD10481"/>
<evidence type="ECO:0000313" key="4">
    <source>
        <dbReference type="EnsemblProtists" id="EOD10481"/>
    </source>
</evidence>
<accession>A0A0D3IGU6</accession>
<dbReference type="eggNOG" id="KOG1021">
    <property type="taxonomic scope" value="Eukaryota"/>
</dbReference>
<proteinExistence type="inferred from homology"/>
<feature type="domain" description="Exostosin GT47" evidence="3">
    <location>
        <begin position="38"/>
        <end position="333"/>
    </location>
</feature>
<feature type="compositionally biased region" description="Polar residues" evidence="2">
    <location>
        <begin position="1"/>
        <end position="10"/>
    </location>
</feature>
<dbReference type="HOGENOM" id="CLU_641638_0_0_1"/>
<sequence>MPTSHGSQWKSPPLPLGDRFPSLDRPADDTRLAPELPRVFVYENLSVKLFPEPAQSSPKMEFAAVCKNIQAVNQFGGAELIHHRLLSTSYRARSPAKADLYFVPMMLRSMRTLGNVKASCARLRDVDVAGHLPHFNRHTAHRHFFFFSREHWACQGCCAGWWSYPRGLLARSLRVAYSEVFPLEWRDGCCENRYMKQDPPYHGGVRVYPNLRSVPFFPAVPQAGKLPPWTSHEGRADILMLFVGNAGRGYHGDAQVRGRIAQQCAAYDDDAVCTHIRPKSPRFRKEKIALRDAIELKKRAVFCLEPAGDTPFRKSFAESIVSGCIPVLFHPFQDYGFGWLWDGWREESRVLINRTAFVAGEVDLLAHLKRLPTESVSRMQRTIERRGRQFSVSCDADDRSDYFGLMLRGLSAQADRSESGMLTKGSRS</sequence>
<keyword evidence="5" id="KW-1185">Reference proteome</keyword>
<dbReference type="InterPro" id="IPR004263">
    <property type="entry name" value="Exostosin"/>
</dbReference>
<name>A0A0D3IGU6_EMIH1</name>
<dbReference type="Proteomes" id="UP000013827">
    <property type="component" value="Unassembled WGS sequence"/>
</dbReference>
<dbReference type="STRING" id="2903.R1DI80"/>